<dbReference type="Proteomes" id="UP000192042">
    <property type="component" value="Chromosome I"/>
</dbReference>
<proteinExistence type="predicted"/>
<dbReference type="AlphaFoldDB" id="A0A1W1I9U1"/>
<sequence>MVPITSRQTIRPARGALYRGSAEKGRARFTLEKCLLYDATSVLNTTSGVVLALHGLWRTEARWPAGRPL</sequence>
<organism evidence="1 2">
    <name type="scientific">Nitrospira japonica</name>
    <dbReference type="NCBI Taxonomy" id="1325564"/>
    <lineage>
        <taxon>Bacteria</taxon>
        <taxon>Pseudomonadati</taxon>
        <taxon>Nitrospirota</taxon>
        <taxon>Nitrospiria</taxon>
        <taxon>Nitrospirales</taxon>
        <taxon>Nitrospiraceae</taxon>
        <taxon>Nitrospira</taxon>
    </lineage>
</organism>
<name>A0A1W1I9U1_9BACT</name>
<evidence type="ECO:0000313" key="1">
    <source>
        <dbReference type="EMBL" id="SLM49766.1"/>
    </source>
</evidence>
<accession>A0A1W1I9U1</accession>
<evidence type="ECO:0000313" key="2">
    <source>
        <dbReference type="Proteomes" id="UP000192042"/>
    </source>
</evidence>
<dbReference type="STRING" id="1325564.NSJP_3599"/>
<keyword evidence="2" id="KW-1185">Reference proteome</keyword>
<protein>
    <submittedName>
        <fullName evidence="1">Uncharacterized protein</fullName>
    </submittedName>
</protein>
<gene>
    <name evidence="1" type="ORF">NSJP_3599</name>
</gene>
<dbReference type="EMBL" id="LT828648">
    <property type="protein sequence ID" value="SLM49766.1"/>
    <property type="molecule type" value="Genomic_DNA"/>
</dbReference>
<dbReference type="KEGG" id="nja:NSJP_3599"/>
<reference evidence="1 2" key="1">
    <citation type="submission" date="2017-03" db="EMBL/GenBank/DDBJ databases">
        <authorList>
            <person name="Afonso C.L."/>
            <person name="Miller P.J."/>
            <person name="Scott M.A."/>
            <person name="Spackman E."/>
            <person name="Goraichik I."/>
            <person name="Dimitrov K.M."/>
            <person name="Suarez D.L."/>
            <person name="Swayne D.E."/>
        </authorList>
    </citation>
    <scope>NUCLEOTIDE SEQUENCE [LARGE SCALE GENOMIC DNA]</scope>
    <source>
        <strain evidence="1">Genome sequencing of Nitrospira japonica strain NJ11</strain>
    </source>
</reference>